<dbReference type="OrthoDB" id="9798754at2"/>
<dbReference type="Pfam" id="PF04480">
    <property type="entry name" value="DUF559"/>
    <property type="match status" value="1"/>
</dbReference>
<evidence type="ECO:0000259" key="2">
    <source>
        <dbReference type="Pfam" id="PF04480"/>
    </source>
</evidence>
<organism evidence="3 4">
    <name type="scientific">Novosphingobium ginsenosidimutans</name>
    <dbReference type="NCBI Taxonomy" id="1176536"/>
    <lineage>
        <taxon>Bacteria</taxon>
        <taxon>Pseudomonadati</taxon>
        <taxon>Pseudomonadota</taxon>
        <taxon>Alphaproteobacteria</taxon>
        <taxon>Sphingomonadales</taxon>
        <taxon>Sphingomonadaceae</taxon>
        <taxon>Novosphingobium</taxon>
    </lineage>
</organism>
<dbReference type="InterPro" id="IPR011335">
    <property type="entry name" value="Restrct_endonuc-II-like"/>
</dbReference>
<dbReference type="PANTHER" id="PTHR38590">
    <property type="entry name" value="BLL0828 PROTEIN"/>
    <property type="match status" value="1"/>
</dbReference>
<keyword evidence="4" id="KW-1185">Reference proteome</keyword>
<dbReference type="EMBL" id="CP042345">
    <property type="protein sequence ID" value="QEA15708.1"/>
    <property type="molecule type" value="Genomic_DNA"/>
</dbReference>
<feature type="domain" description="DUF559" evidence="2">
    <location>
        <begin position="35"/>
        <end position="136"/>
    </location>
</feature>
<feature type="region of interest" description="Disordered" evidence="1">
    <location>
        <begin position="142"/>
        <end position="169"/>
    </location>
</feature>
<sequence>MKKTLTLREPGADEAPAIKKKGRGWEISEKRLDALHQRAREMRRNPSPASEALAAALTEVETGGYSFKRQDVIGSAIVDFACKPLMLVIELDGDEDASFTADRTRSLAEVGYRVERLSAAAVLADPAAAAAQVSAVMRERWHERRAARATRPAQNRAPSNRNLGRRPQD</sequence>
<dbReference type="RefSeq" id="WP_147089686.1">
    <property type="nucleotide sequence ID" value="NZ_BAABJD010000001.1"/>
</dbReference>
<proteinExistence type="predicted"/>
<dbReference type="InterPro" id="IPR047216">
    <property type="entry name" value="Endonuclease_DUF559_bact"/>
</dbReference>
<name>A0A5B8S3K1_9SPHN</name>
<reference evidence="3 4" key="1">
    <citation type="journal article" date="2013" name="J. Microbiol. Biotechnol.">
        <title>Novosphingobium ginsenosidimutans sp. nov., with the ability to convert ginsenoside.</title>
        <authorList>
            <person name="Kim J.K."/>
            <person name="He D."/>
            <person name="Liu Q.M."/>
            <person name="Park H.Y."/>
            <person name="Jung M.S."/>
            <person name="Yoon M.H."/>
            <person name="Kim S.C."/>
            <person name="Im W.T."/>
        </authorList>
    </citation>
    <scope>NUCLEOTIDE SEQUENCE [LARGE SCALE GENOMIC DNA]</scope>
    <source>
        <strain evidence="3 4">FW-6</strain>
    </source>
</reference>
<dbReference type="InterPro" id="IPR007569">
    <property type="entry name" value="DUF559"/>
</dbReference>
<feature type="compositionally biased region" description="Polar residues" evidence="1">
    <location>
        <begin position="152"/>
        <end position="162"/>
    </location>
</feature>
<accession>A0A5B8S3K1</accession>
<dbReference type="Proteomes" id="UP000321172">
    <property type="component" value="Chromosome"/>
</dbReference>
<evidence type="ECO:0000256" key="1">
    <source>
        <dbReference type="SAM" id="MobiDB-lite"/>
    </source>
</evidence>
<protein>
    <submittedName>
        <fullName evidence="3">DUF559 domain-containing protein</fullName>
    </submittedName>
</protein>
<gene>
    <name evidence="3" type="ORF">FRF71_05925</name>
</gene>
<dbReference type="PANTHER" id="PTHR38590:SF1">
    <property type="entry name" value="BLL0828 PROTEIN"/>
    <property type="match status" value="1"/>
</dbReference>
<dbReference type="KEGG" id="ngf:FRF71_05925"/>
<dbReference type="Gene3D" id="3.40.960.10">
    <property type="entry name" value="VSR Endonuclease"/>
    <property type="match status" value="1"/>
</dbReference>
<evidence type="ECO:0000313" key="4">
    <source>
        <dbReference type="Proteomes" id="UP000321172"/>
    </source>
</evidence>
<evidence type="ECO:0000313" key="3">
    <source>
        <dbReference type="EMBL" id="QEA15708.1"/>
    </source>
</evidence>
<dbReference type="AlphaFoldDB" id="A0A5B8S3K1"/>
<dbReference type="SUPFAM" id="SSF52980">
    <property type="entry name" value="Restriction endonuclease-like"/>
    <property type="match status" value="1"/>
</dbReference>